<evidence type="ECO:0000313" key="1">
    <source>
        <dbReference type="EMBL" id="AKH47179.1"/>
    </source>
</evidence>
<protein>
    <submittedName>
        <fullName evidence="1">Uncharacterized protein</fullName>
    </submittedName>
</protein>
<sequence>MMASAHLHLLLDFLGDAKTTPRTDQPGGSLENVVGGRRWTDGTGSGQVDTTFVDAARVLGSSATQSYDFLAAGTLEDIDGNTVDLDELKMLAIVVSAGDVIINAPAANFLGIFTDATDLLNVSTAYFQDFGAAGLDVTTNSKIDVTAGGSGATYTLIVVGAS</sequence>
<name>A0A0F7L3N6_9VIRU</name>
<organism evidence="1">
    <name type="scientific">uncultured marine virus</name>
    <dbReference type="NCBI Taxonomy" id="186617"/>
    <lineage>
        <taxon>Viruses</taxon>
        <taxon>environmental samples</taxon>
    </lineage>
</organism>
<reference evidence="1" key="2">
    <citation type="submission" date="2015-03" db="EMBL/GenBank/DDBJ databases">
        <authorList>
            <person name="Chow C.-E.T."/>
            <person name="Winget D.M."/>
            <person name="White R.A.III."/>
            <person name="Hallam S.J."/>
            <person name="Suttle C.A."/>
        </authorList>
    </citation>
    <scope>NUCLEOTIDE SEQUENCE</scope>
    <source>
        <strain evidence="1">Anoxic2_5</strain>
    </source>
</reference>
<dbReference type="EMBL" id="KR029589">
    <property type="protein sequence ID" value="AKH47179.1"/>
    <property type="molecule type" value="Genomic_DNA"/>
</dbReference>
<proteinExistence type="predicted"/>
<reference evidence="1" key="1">
    <citation type="journal article" date="2015" name="Front. Microbiol.">
        <title>Combining genomic sequencing methods to explore viral diversity and reveal potential virus-host interactions.</title>
        <authorList>
            <person name="Chow C.E."/>
            <person name="Winget D.M."/>
            <person name="White R.A.III."/>
            <person name="Hallam S.J."/>
            <person name="Suttle C.A."/>
        </authorList>
    </citation>
    <scope>NUCLEOTIDE SEQUENCE</scope>
    <source>
        <strain evidence="1">Anoxic2_5</strain>
    </source>
</reference>
<accession>A0A0F7L3N6</accession>